<comment type="domain">
    <text evidence="2">The C4-type zinc finger motif is necessary both for its ER three-way tubular junction localization and formation.</text>
</comment>
<comment type="similarity">
    <text evidence="1 2">Belongs to the lunapark family.</text>
</comment>
<comment type="subcellular location">
    <subcellularLocation>
        <location evidence="2">Endoplasmic reticulum membrane</location>
        <topology evidence="2">Multi-pass membrane protein</topology>
    </subcellularLocation>
</comment>
<comment type="function">
    <text evidence="2">Plays a role in determining ER morphology.</text>
</comment>
<protein>
    <recommendedName>
        <fullName evidence="2">Endoplasmic reticulum junction formation protein lunapark</fullName>
    </recommendedName>
</protein>
<keyword evidence="2" id="KW-0812">Transmembrane</keyword>
<keyword evidence="3" id="KW-0175">Coiled coil</keyword>
<evidence type="ECO:0000256" key="2">
    <source>
        <dbReference type="RuleBase" id="RU367073"/>
    </source>
</evidence>
<dbReference type="InterPro" id="IPR040115">
    <property type="entry name" value="Lnp"/>
</dbReference>
<keyword evidence="2" id="KW-0863">Zinc-finger</keyword>
<dbReference type="GO" id="GO:0098826">
    <property type="term" value="C:endoplasmic reticulum tubular network membrane"/>
    <property type="evidence" value="ECO:0007669"/>
    <property type="project" value="UniProtKB-UniRule"/>
</dbReference>
<evidence type="ECO:0000313" key="6">
    <source>
        <dbReference type="EMBL" id="VDM39906.1"/>
    </source>
</evidence>
<accession>A0A183UJB5</accession>
<dbReference type="Pfam" id="PF10058">
    <property type="entry name" value="Zn_ribbon_10"/>
    <property type="match status" value="1"/>
</dbReference>
<keyword evidence="2" id="KW-0862">Zinc</keyword>
<dbReference type="PANTHER" id="PTHR22166">
    <property type="entry name" value="ENDOPLASMIC RETICULUM JUNCTION FORMATION PROTEIN LUNAPARK"/>
    <property type="match status" value="1"/>
</dbReference>
<dbReference type="GO" id="GO:0008270">
    <property type="term" value="F:zinc ion binding"/>
    <property type="evidence" value="ECO:0007669"/>
    <property type="project" value="UniProtKB-KW"/>
</dbReference>
<feature type="region of interest" description="Disordered" evidence="4">
    <location>
        <begin position="137"/>
        <end position="160"/>
    </location>
</feature>
<keyword evidence="2" id="KW-0256">Endoplasmic reticulum</keyword>
<evidence type="ECO:0000313" key="7">
    <source>
        <dbReference type="Proteomes" id="UP000050794"/>
    </source>
</evidence>
<dbReference type="EMBL" id="UYWY01019946">
    <property type="protein sequence ID" value="VDM39906.1"/>
    <property type="molecule type" value="Genomic_DNA"/>
</dbReference>
<dbReference type="GO" id="GO:0071788">
    <property type="term" value="P:endoplasmic reticulum tubular network maintenance"/>
    <property type="evidence" value="ECO:0007669"/>
    <property type="project" value="UniProtKB-UniRule"/>
</dbReference>
<evidence type="ECO:0000313" key="8">
    <source>
        <dbReference type="WBParaSite" id="TCNE_0000858501-mRNA-1"/>
    </source>
</evidence>
<gene>
    <name evidence="6" type="ORF">TCNE_LOCUS8585</name>
</gene>
<keyword evidence="2" id="KW-1133">Transmembrane helix</keyword>
<dbReference type="WBParaSite" id="TCNE_0000858501-mRNA-1">
    <property type="protein sequence ID" value="TCNE_0000858501-mRNA-1"/>
    <property type="gene ID" value="TCNE_0000858501"/>
</dbReference>
<dbReference type="InterPro" id="IPR019273">
    <property type="entry name" value="Lunapark_Znf"/>
</dbReference>
<evidence type="ECO:0000256" key="1">
    <source>
        <dbReference type="ARBA" id="ARBA00009940"/>
    </source>
</evidence>
<evidence type="ECO:0000256" key="4">
    <source>
        <dbReference type="SAM" id="MobiDB-lite"/>
    </source>
</evidence>
<dbReference type="PANTHER" id="PTHR22166:SF12">
    <property type="entry name" value="ENDOPLASMIC RETICULUM JUNCTION FORMATION PROTEIN LUNAPARK"/>
    <property type="match status" value="1"/>
</dbReference>
<keyword evidence="7" id="KW-1185">Reference proteome</keyword>
<feature type="domain" description="Lunapark zinc ribbon" evidence="5">
    <location>
        <begin position="244"/>
        <end position="292"/>
    </location>
</feature>
<name>A0A183UJB5_TOXCA</name>
<evidence type="ECO:0000259" key="5">
    <source>
        <dbReference type="Pfam" id="PF10058"/>
    </source>
</evidence>
<dbReference type="GO" id="GO:1903373">
    <property type="term" value="P:positive regulation of endoplasmic reticulum tubular network organization"/>
    <property type="evidence" value="ECO:0007669"/>
    <property type="project" value="UniProtKB-UniRule"/>
</dbReference>
<feature type="coiled-coil region" evidence="3">
    <location>
        <begin position="9"/>
        <end position="36"/>
    </location>
</feature>
<feature type="transmembrane region" description="Helical" evidence="2">
    <location>
        <begin position="42"/>
        <end position="62"/>
    </location>
</feature>
<evidence type="ECO:0000256" key="3">
    <source>
        <dbReference type="SAM" id="Coils"/>
    </source>
</evidence>
<organism evidence="7 8">
    <name type="scientific">Toxocara canis</name>
    <name type="common">Canine roundworm</name>
    <dbReference type="NCBI Taxonomy" id="6265"/>
    <lineage>
        <taxon>Eukaryota</taxon>
        <taxon>Metazoa</taxon>
        <taxon>Ecdysozoa</taxon>
        <taxon>Nematoda</taxon>
        <taxon>Chromadorea</taxon>
        <taxon>Rhabditida</taxon>
        <taxon>Spirurina</taxon>
        <taxon>Ascaridomorpha</taxon>
        <taxon>Ascaridoidea</taxon>
        <taxon>Toxocaridae</taxon>
        <taxon>Toxocara</taxon>
    </lineage>
</organism>
<dbReference type="AlphaFoldDB" id="A0A183UJB5"/>
<keyword evidence="2" id="KW-0472">Membrane</keyword>
<sequence>MGNILFRHKKVVTEELEEIQQRSKSLEQEISRAVQNKHSMQWLCSLTLFALTGLSVATVLFYEPDKKRRTAYSVLSACGGLLLMYVTSVFTNGYYEWLIGKKRRTYDEITKRKIALLEQIKETETFKVAKEILDKYGDPSTRSSEPVPGSREEARAAVTKTPLPSNSPGCIFDPFIPSLSLLPPISCDEAETLAGSEASAQKSEERHGLDAESLPTLHFDQPVRSQLVRRPPRPFVKQERSMAEKFVDFLLGDGPNYRYALVCANCYAHNGMAHEQEFDYFSYHCWVCGAFNPARKQRIINRTSPHVLHPQSLVRARSESAGLNKAALGGTESDFREGDPDDFAVKEIEARRCNNLELSLKKIEGNDFFVLLYK</sequence>
<reference evidence="8" key="1">
    <citation type="submission" date="2016-06" db="UniProtKB">
        <authorList>
            <consortium name="WormBaseParasite"/>
        </authorList>
    </citation>
    <scope>IDENTIFICATION</scope>
</reference>
<dbReference type="Proteomes" id="UP000050794">
    <property type="component" value="Unassembled WGS sequence"/>
</dbReference>
<proteinExistence type="inferred from homology"/>
<feature type="transmembrane region" description="Helical" evidence="2">
    <location>
        <begin position="74"/>
        <end position="95"/>
    </location>
</feature>
<keyword evidence="2" id="KW-0479">Metal-binding</keyword>
<reference evidence="6 7" key="2">
    <citation type="submission" date="2018-11" db="EMBL/GenBank/DDBJ databases">
        <authorList>
            <consortium name="Pathogen Informatics"/>
        </authorList>
    </citation>
    <scope>NUCLEOTIDE SEQUENCE [LARGE SCALE GENOMIC DNA]</scope>
</reference>